<sequence>MNNVTKAGSMDDEDLNDSVDFDFYESNDQESMNTVFNKVYSKPPPGRHRHFHTCSQEKVCYDSFCSSSAAGGEPYQYVNGCLNDSDVDKMKGAVDLIGEDQNERIPTTTTITTTITTTTTTTPTIEDCTLLADENDTQSSLDVSISDDTDSNLSDLPDFSDEENGKEPSPFANQPRGSKAAGDTGSNPNKQCAIETEDQRNTVRFKNSEHTDSDVAAESGPSDAANLIDTDLSSIDGDDDDDDDVVEDDDDDDDEDDEDDIDDDDDSLASVEDNSEDEDECNVDSTPTDKYLKTLGNGKASQPQAILRKNVGITLAERFSLQQKTHAKRNGYSQSSNRSDLNCNTFESDCSSASEMTDVSPLASGDSSPTMVRRCKSAPNPSRQPSSPPFCEQNGLCTATDQDNSNMDMNLIMRAVQEIGKEEYGTRDSSPIRKKNQRTNLSYNTYQTREIERENERLLSEILKLSSNKSYKNAKKLPIKTKVAHSAINRQREQRRIERENEKGRNHQTKKKTHDLTLYDNNVCAFLRRLETVRPSKGLSRDEQLAEYSSKHSKYPLNKVSYPGCTTKRPSTATCESKSFVSIESPSDPPAKKDLYCRSKTKFKNRPEWISKW</sequence>
<gene>
    <name evidence="4" type="primary">LOC115218473</name>
</gene>
<evidence type="ECO:0000313" key="3">
    <source>
        <dbReference type="Proteomes" id="UP000515154"/>
    </source>
</evidence>
<dbReference type="AlphaFoldDB" id="A0A7E6F9Q2"/>
<name>A0A7E6F9Q2_9MOLL</name>
<dbReference type="RefSeq" id="XP_036364268.1">
    <property type="nucleotide sequence ID" value="XM_036508375.1"/>
</dbReference>
<feature type="region of interest" description="Disordered" evidence="2">
    <location>
        <begin position="140"/>
        <end position="302"/>
    </location>
</feature>
<protein>
    <submittedName>
        <fullName evidence="4">Cilia- and flagella-associated protein 97-like isoform X1</fullName>
    </submittedName>
</protein>
<organism evidence="3 4">
    <name type="scientific">Octopus sinensis</name>
    <name type="common">East Asian common octopus</name>
    <dbReference type="NCBI Taxonomy" id="2607531"/>
    <lineage>
        <taxon>Eukaryota</taxon>
        <taxon>Metazoa</taxon>
        <taxon>Spiralia</taxon>
        <taxon>Lophotrochozoa</taxon>
        <taxon>Mollusca</taxon>
        <taxon>Cephalopoda</taxon>
        <taxon>Coleoidea</taxon>
        <taxon>Octopodiformes</taxon>
        <taxon>Octopoda</taxon>
        <taxon>Incirrata</taxon>
        <taxon>Octopodidae</taxon>
        <taxon>Octopus</taxon>
    </lineage>
</organism>
<dbReference type="PANTHER" id="PTHR23035">
    <property type="entry name" value="CILIA- AND FLAGELLA-ASSOCIATED PROTEIN 97-RELATED"/>
    <property type="match status" value="1"/>
</dbReference>
<dbReference type="InterPro" id="IPR029488">
    <property type="entry name" value="Hmw/CFAP97"/>
</dbReference>
<dbReference type="Pfam" id="PF13879">
    <property type="entry name" value="Hmw_CFAP97"/>
    <property type="match status" value="1"/>
</dbReference>
<accession>A0A7E6F9Q2</accession>
<keyword evidence="3" id="KW-1185">Reference proteome</keyword>
<evidence type="ECO:0000313" key="4">
    <source>
        <dbReference type="RefSeq" id="XP_036364268.1"/>
    </source>
</evidence>
<dbReference type="Proteomes" id="UP000515154">
    <property type="component" value="Linkage group LG13"/>
</dbReference>
<dbReference type="InterPro" id="IPR038791">
    <property type="entry name" value="Cfap97/Hemingway"/>
</dbReference>
<dbReference type="GO" id="GO:0007283">
    <property type="term" value="P:spermatogenesis"/>
    <property type="evidence" value="ECO:0007669"/>
    <property type="project" value="TreeGrafter"/>
</dbReference>
<feature type="compositionally biased region" description="Basic and acidic residues" evidence="2">
    <location>
        <begin position="490"/>
        <end position="505"/>
    </location>
</feature>
<feature type="region of interest" description="Disordered" evidence="2">
    <location>
        <begin position="356"/>
        <end position="390"/>
    </location>
</feature>
<comment type="similarity">
    <text evidence="1">Belongs to the CFAP97 family.</text>
</comment>
<evidence type="ECO:0000256" key="2">
    <source>
        <dbReference type="SAM" id="MobiDB-lite"/>
    </source>
</evidence>
<evidence type="ECO:0000256" key="1">
    <source>
        <dbReference type="ARBA" id="ARBA00008315"/>
    </source>
</evidence>
<feature type="compositionally biased region" description="Acidic residues" evidence="2">
    <location>
        <begin position="236"/>
        <end position="282"/>
    </location>
</feature>
<feature type="compositionally biased region" description="Basic and acidic residues" evidence="2">
    <location>
        <begin position="197"/>
        <end position="213"/>
    </location>
</feature>
<dbReference type="PANTHER" id="PTHR23035:SF1">
    <property type="entry name" value="CILIA- AND FLAGELLA-ASSOCIATED PROTEIN 97"/>
    <property type="match status" value="1"/>
</dbReference>
<reference evidence="4" key="1">
    <citation type="submission" date="2025-08" db="UniProtKB">
        <authorList>
            <consortium name="RefSeq"/>
        </authorList>
    </citation>
    <scope>IDENTIFICATION</scope>
</reference>
<feature type="region of interest" description="Disordered" evidence="2">
    <location>
        <begin position="487"/>
        <end position="511"/>
    </location>
</feature>
<proteinExistence type="inferred from homology"/>